<dbReference type="GO" id="GO:0005829">
    <property type="term" value="C:cytosol"/>
    <property type="evidence" value="ECO:0007669"/>
    <property type="project" value="TreeGrafter"/>
</dbReference>
<keyword evidence="2" id="KW-0238">DNA-binding</keyword>
<dbReference type="EMBL" id="QQAV01000003">
    <property type="protein sequence ID" value="RDI26068.1"/>
    <property type="molecule type" value="Genomic_DNA"/>
</dbReference>
<dbReference type="GO" id="GO:0003700">
    <property type="term" value="F:DNA-binding transcription factor activity"/>
    <property type="evidence" value="ECO:0007669"/>
    <property type="project" value="TreeGrafter"/>
</dbReference>
<dbReference type="Gene3D" id="2.60.120.10">
    <property type="entry name" value="Jelly Rolls"/>
    <property type="match status" value="1"/>
</dbReference>
<dbReference type="InterPro" id="IPR018490">
    <property type="entry name" value="cNMP-bd_dom_sf"/>
</dbReference>
<dbReference type="InterPro" id="IPR000595">
    <property type="entry name" value="cNMP-bd_dom"/>
</dbReference>
<dbReference type="SUPFAM" id="SSF51206">
    <property type="entry name" value="cAMP-binding domain-like"/>
    <property type="match status" value="1"/>
</dbReference>
<keyword evidence="3" id="KW-0804">Transcription</keyword>
<reference evidence="6 7" key="1">
    <citation type="submission" date="2018-07" db="EMBL/GenBank/DDBJ databases">
        <title>Genomic Encyclopedia of Type Strains, Phase IV (KMG-IV): sequencing the most valuable type-strain genomes for metagenomic binning, comparative biology and taxonomic classification.</title>
        <authorList>
            <person name="Goeker M."/>
        </authorList>
    </citation>
    <scope>NUCLEOTIDE SEQUENCE [LARGE SCALE GENOMIC DNA]</scope>
    <source>
        <strain evidence="6 7">DSM 21352</strain>
    </source>
</reference>
<evidence type="ECO:0000313" key="7">
    <source>
        <dbReference type="Proteomes" id="UP000255265"/>
    </source>
</evidence>
<dbReference type="GO" id="GO:0003677">
    <property type="term" value="F:DNA binding"/>
    <property type="evidence" value="ECO:0007669"/>
    <property type="project" value="UniProtKB-KW"/>
</dbReference>
<evidence type="ECO:0000259" key="5">
    <source>
        <dbReference type="PROSITE" id="PS51063"/>
    </source>
</evidence>
<dbReference type="InterPro" id="IPR050397">
    <property type="entry name" value="Env_Response_Regulators"/>
</dbReference>
<name>A0A370FHM0_9BURK</name>
<organism evidence="6 7">
    <name type="scientific">Pseudacidovorax intermedius</name>
    <dbReference type="NCBI Taxonomy" id="433924"/>
    <lineage>
        <taxon>Bacteria</taxon>
        <taxon>Pseudomonadati</taxon>
        <taxon>Pseudomonadota</taxon>
        <taxon>Betaproteobacteria</taxon>
        <taxon>Burkholderiales</taxon>
        <taxon>Comamonadaceae</taxon>
        <taxon>Pseudacidovorax</taxon>
    </lineage>
</organism>
<comment type="caution">
    <text evidence="6">The sequence shown here is derived from an EMBL/GenBank/DDBJ whole genome shotgun (WGS) entry which is preliminary data.</text>
</comment>
<evidence type="ECO:0000256" key="2">
    <source>
        <dbReference type="ARBA" id="ARBA00023125"/>
    </source>
</evidence>
<feature type="domain" description="HTH crp-type" evidence="5">
    <location>
        <begin position="149"/>
        <end position="222"/>
    </location>
</feature>
<evidence type="ECO:0000256" key="1">
    <source>
        <dbReference type="ARBA" id="ARBA00023015"/>
    </source>
</evidence>
<protein>
    <submittedName>
        <fullName evidence="6">CRP/FNR family transcriptional regulator</fullName>
    </submittedName>
</protein>
<dbReference type="InterPro" id="IPR036390">
    <property type="entry name" value="WH_DNA-bd_sf"/>
</dbReference>
<proteinExistence type="predicted"/>
<dbReference type="SMART" id="SM00419">
    <property type="entry name" value="HTH_CRP"/>
    <property type="match status" value="1"/>
</dbReference>
<dbReference type="InterPro" id="IPR014710">
    <property type="entry name" value="RmlC-like_jellyroll"/>
</dbReference>
<dbReference type="InterPro" id="IPR012318">
    <property type="entry name" value="HTH_CRP"/>
</dbReference>
<keyword evidence="1" id="KW-0805">Transcription regulation</keyword>
<evidence type="ECO:0000313" key="6">
    <source>
        <dbReference type="EMBL" id="RDI26068.1"/>
    </source>
</evidence>
<gene>
    <name evidence="6" type="ORF">DFR41_103224</name>
</gene>
<dbReference type="PANTHER" id="PTHR24567">
    <property type="entry name" value="CRP FAMILY TRANSCRIPTIONAL REGULATORY PROTEIN"/>
    <property type="match status" value="1"/>
</dbReference>
<dbReference type="Pfam" id="PF00027">
    <property type="entry name" value="cNMP_binding"/>
    <property type="match status" value="1"/>
</dbReference>
<feature type="domain" description="Cyclic nucleotide-binding" evidence="4">
    <location>
        <begin position="30"/>
        <end position="118"/>
    </location>
</feature>
<dbReference type="CDD" id="cd00038">
    <property type="entry name" value="CAP_ED"/>
    <property type="match status" value="1"/>
</dbReference>
<dbReference type="PROSITE" id="PS51063">
    <property type="entry name" value="HTH_CRP_2"/>
    <property type="match status" value="1"/>
</dbReference>
<dbReference type="PANTHER" id="PTHR24567:SF68">
    <property type="entry name" value="DNA-BINDING TRANSCRIPTIONAL DUAL REGULATOR CRP"/>
    <property type="match status" value="1"/>
</dbReference>
<keyword evidence="7" id="KW-1185">Reference proteome</keyword>
<evidence type="ECO:0000256" key="3">
    <source>
        <dbReference type="ARBA" id="ARBA00023163"/>
    </source>
</evidence>
<sequence>MNPHAGAAASPSAWIEVPQFDWQALTAAGALPAVAFRKGQTLFSQGDAATHVQLIEQGRVRLMLWSESGHEKHLAIVGRHGLVGECSAFLDGRQSMTAVASCDGVARQIERTHLLRCMQADATCLRQVLWLMGTKLRVLAQQNLLLSQTSAAERVVHHLLQLADTYGETQATGMAIGVSFTHQEMANITGLSRVMTSNVMSQLQGQGLIEMAKSHCVIRDMQGLRRLAPKL</sequence>
<dbReference type="SUPFAM" id="SSF46785">
    <property type="entry name" value="Winged helix' DNA-binding domain"/>
    <property type="match status" value="1"/>
</dbReference>
<dbReference type="OrthoDB" id="892842at2"/>
<dbReference type="SMART" id="SM00100">
    <property type="entry name" value="cNMP"/>
    <property type="match status" value="1"/>
</dbReference>
<dbReference type="Proteomes" id="UP000255265">
    <property type="component" value="Unassembled WGS sequence"/>
</dbReference>
<evidence type="ECO:0000259" key="4">
    <source>
        <dbReference type="PROSITE" id="PS50042"/>
    </source>
</evidence>
<dbReference type="Pfam" id="PF13545">
    <property type="entry name" value="HTH_Crp_2"/>
    <property type="match status" value="1"/>
</dbReference>
<dbReference type="PROSITE" id="PS50042">
    <property type="entry name" value="CNMP_BINDING_3"/>
    <property type="match status" value="1"/>
</dbReference>
<accession>A0A370FHM0</accession>
<dbReference type="AlphaFoldDB" id="A0A370FHM0"/>
<dbReference type="RefSeq" id="WP_017756901.1">
    <property type="nucleotide sequence ID" value="NZ_QQAV01000003.1"/>
</dbReference>